<gene>
    <name evidence="2" type="ORF">TELCIR_17276</name>
</gene>
<keyword evidence="1" id="KW-0472">Membrane</keyword>
<dbReference type="Proteomes" id="UP000230423">
    <property type="component" value="Unassembled WGS sequence"/>
</dbReference>
<keyword evidence="1" id="KW-0812">Transmembrane</keyword>
<protein>
    <submittedName>
        <fullName evidence="2">Uncharacterized protein</fullName>
    </submittedName>
</protein>
<keyword evidence="3" id="KW-1185">Reference proteome</keyword>
<proteinExistence type="predicted"/>
<sequence>MSIVNTSTHRPYIHSVIDCRMFYAVTLPLYFLFIVQANGFNLNPFGGDFDPFPDFSGGIFDSGWWSDLWADFEKLFPFGRVDVDIKTENGTTWVTTEIGGKQYNATFHDVQSISSSKKTVHENGTVTELFTLKVNNETYTYKTLVTTQPPQMVIPLMFH</sequence>
<organism evidence="2 3">
    <name type="scientific">Teladorsagia circumcincta</name>
    <name type="common">Brown stomach worm</name>
    <name type="synonym">Ostertagia circumcincta</name>
    <dbReference type="NCBI Taxonomy" id="45464"/>
    <lineage>
        <taxon>Eukaryota</taxon>
        <taxon>Metazoa</taxon>
        <taxon>Ecdysozoa</taxon>
        <taxon>Nematoda</taxon>
        <taxon>Chromadorea</taxon>
        <taxon>Rhabditida</taxon>
        <taxon>Rhabditina</taxon>
        <taxon>Rhabditomorpha</taxon>
        <taxon>Strongyloidea</taxon>
        <taxon>Trichostrongylidae</taxon>
        <taxon>Teladorsagia</taxon>
    </lineage>
</organism>
<evidence type="ECO:0000313" key="2">
    <source>
        <dbReference type="EMBL" id="PIO61207.1"/>
    </source>
</evidence>
<evidence type="ECO:0000256" key="1">
    <source>
        <dbReference type="SAM" id="Phobius"/>
    </source>
</evidence>
<accession>A0A2G9TTE2</accession>
<dbReference type="OrthoDB" id="5859002at2759"/>
<reference evidence="2 3" key="1">
    <citation type="submission" date="2015-09" db="EMBL/GenBank/DDBJ databases">
        <title>Draft genome of the parasitic nematode Teladorsagia circumcincta isolate WARC Sus (inbred).</title>
        <authorList>
            <person name="Mitreva M."/>
        </authorList>
    </citation>
    <scope>NUCLEOTIDE SEQUENCE [LARGE SCALE GENOMIC DNA]</scope>
    <source>
        <strain evidence="2 3">S</strain>
    </source>
</reference>
<dbReference type="EMBL" id="KZ354019">
    <property type="protein sequence ID" value="PIO61207.1"/>
    <property type="molecule type" value="Genomic_DNA"/>
</dbReference>
<evidence type="ECO:0000313" key="3">
    <source>
        <dbReference type="Proteomes" id="UP000230423"/>
    </source>
</evidence>
<dbReference type="AlphaFoldDB" id="A0A2G9TTE2"/>
<name>A0A2G9TTE2_TELCI</name>
<feature type="transmembrane region" description="Helical" evidence="1">
    <location>
        <begin position="21"/>
        <end position="40"/>
    </location>
</feature>
<keyword evidence="1" id="KW-1133">Transmembrane helix</keyword>